<dbReference type="Pfam" id="PF06892">
    <property type="entry name" value="Phage_CP76"/>
    <property type="match status" value="1"/>
</dbReference>
<organism evidence="1 2">
    <name type="scientific">Grimontia kaedaensis</name>
    <dbReference type="NCBI Taxonomy" id="2872157"/>
    <lineage>
        <taxon>Bacteria</taxon>
        <taxon>Pseudomonadati</taxon>
        <taxon>Pseudomonadota</taxon>
        <taxon>Gammaproteobacteria</taxon>
        <taxon>Vibrionales</taxon>
        <taxon>Vibrionaceae</taxon>
        <taxon>Grimontia</taxon>
    </lineage>
</organism>
<reference evidence="1" key="1">
    <citation type="submission" date="2021-08" db="EMBL/GenBank/DDBJ databases">
        <authorList>
            <person name="Sakaguchi M."/>
            <person name="Kikuchi T."/>
            <person name="Urbanczyk H."/>
        </authorList>
    </citation>
    <scope>NUCLEOTIDE SEQUENCE</scope>
    <source>
        <strain evidence="1">020920N</strain>
    </source>
</reference>
<accession>A0ABY4WPX0</accession>
<evidence type="ECO:0000313" key="1">
    <source>
        <dbReference type="EMBL" id="USH01105.1"/>
    </source>
</evidence>
<keyword evidence="2" id="KW-1185">Reference proteome</keyword>
<dbReference type="RefSeq" id="WP_251875154.1">
    <property type="nucleotide sequence ID" value="NZ_CP082275.1"/>
</dbReference>
<evidence type="ECO:0000313" key="2">
    <source>
        <dbReference type="Proteomes" id="UP001056255"/>
    </source>
</evidence>
<sequence length="148" mass="16478">MDHLDTAVYSTVHDSPIPARHIAQQLGMSHQVLINKANPQSDSHKLSLREALAVQLITGNYRILEAMTTELDLHKAEDQRTGSLLESVLKATAEHGDVVKVIQDALEDGVFSLREREKCQQEVDEAIKALETLRKAIVVEPLRRVSHG</sequence>
<proteinExistence type="predicted"/>
<gene>
    <name evidence="1" type="ORF">K6Q96_09135</name>
</gene>
<dbReference type="InterPro" id="IPR009679">
    <property type="entry name" value="Phage_186_CII-like"/>
</dbReference>
<dbReference type="Proteomes" id="UP001056255">
    <property type="component" value="Chromosome I"/>
</dbReference>
<name>A0ABY4WPX0_9GAMM</name>
<dbReference type="EMBL" id="CP082275">
    <property type="protein sequence ID" value="USH01105.1"/>
    <property type="molecule type" value="Genomic_DNA"/>
</dbReference>
<protein>
    <submittedName>
        <fullName evidence="1">Phage regulatory CII family protein</fullName>
    </submittedName>
</protein>